<evidence type="ECO:0000256" key="2">
    <source>
        <dbReference type="SAM" id="Phobius"/>
    </source>
</evidence>
<reference evidence="3" key="1">
    <citation type="journal article" date="2020" name="Stud. Mycol.">
        <title>101 Dothideomycetes genomes: a test case for predicting lifestyles and emergence of pathogens.</title>
        <authorList>
            <person name="Haridas S."/>
            <person name="Albert R."/>
            <person name="Binder M."/>
            <person name="Bloem J."/>
            <person name="Labutti K."/>
            <person name="Salamov A."/>
            <person name="Andreopoulos B."/>
            <person name="Baker S."/>
            <person name="Barry K."/>
            <person name="Bills G."/>
            <person name="Bluhm B."/>
            <person name="Cannon C."/>
            <person name="Castanera R."/>
            <person name="Culley D."/>
            <person name="Daum C."/>
            <person name="Ezra D."/>
            <person name="Gonzalez J."/>
            <person name="Henrissat B."/>
            <person name="Kuo A."/>
            <person name="Liang C."/>
            <person name="Lipzen A."/>
            <person name="Lutzoni F."/>
            <person name="Magnuson J."/>
            <person name="Mondo S."/>
            <person name="Nolan M."/>
            <person name="Ohm R."/>
            <person name="Pangilinan J."/>
            <person name="Park H.-J."/>
            <person name="Ramirez L."/>
            <person name="Alfaro M."/>
            <person name="Sun H."/>
            <person name="Tritt A."/>
            <person name="Yoshinaga Y."/>
            <person name="Zwiers L.-H."/>
            <person name="Turgeon B."/>
            <person name="Goodwin S."/>
            <person name="Spatafora J."/>
            <person name="Crous P."/>
            <person name="Grigoriev I."/>
        </authorList>
    </citation>
    <scope>NUCLEOTIDE SEQUENCE</scope>
    <source>
        <strain evidence="3">CBS 121167</strain>
    </source>
</reference>
<dbReference type="RefSeq" id="XP_033390919.1">
    <property type="nucleotide sequence ID" value="XM_033539511.1"/>
</dbReference>
<evidence type="ECO:0000256" key="1">
    <source>
        <dbReference type="SAM" id="MobiDB-lite"/>
    </source>
</evidence>
<gene>
    <name evidence="3" type="ORF">K452DRAFT_281870</name>
</gene>
<evidence type="ECO:0000313" key="4">
    <source>
        <dbReference type="Proteomes" id="UP000799438"/>
    </source>
</evidence>
<accession>A0A6A6AU33</accession>
<dbReference type="Proteomes" id="UP000799438">
    <property type="component" value="Unassembled WGS sequence"/>
</dbReference>
<dbReference type="GeneID" id="54297007"/>
<evidence type="ECO:0000313" key="3">
    <source>
        <dbReference type="EMBL" id="KAF2135200.1"/>
    </source>
</evidence>
<dbReference type="EMBL" id="ML995633">
    <property type="protein sequence ID" value="KAF2135200.1"/>
    <property type="molecule type" value="Genomic_DNA"/>
</dbReference>
<keyword evidence="2" id="KW-1133">Transmembrane helix</keyword>
<feature type="transmembrane region" description="Helical" evidence="2">
    <location>
        <begin position="253"/>
        <end position="276"/>
    </location>
</feature>
<feature type="compositionally biased region" description="Low complexity" evidence="1">
    <location>
        <begin position="186"/>
        <end position="206"/>
    </location>
</feature>
<dbReference type="AlphaFoldDB" id="A0A6A6AU33"/>
<keyword evidence="2" id="KW-0472">Membrane</keyword>
<proteinExistence type="predicted"/>
<keyword evidence="4" id="KW-1185">Reference proteome</keyword>
<sequence length="349" mass="36530">MSYPAETNSGEVTSWIPLTTKFPSVSGCASSFRLNGPSLVVFDPGYGLDINTIVRCQPPAVTTWWEQARLGLGGAPDHTALSILPLMCPDYFHTVKSSIKDGSSTLAMCCPSGYTLAHDPVISIAGDCVSVVTPGMILTYASTASSSTENWKTMTTTLTRSSTVGAIAILGWNVQIPMSTAAPSATSAAAPSTASGSSPASTSTATPHPPQASQSLRGPQTSQDNAPSGSQVLGSIHTSTSPSPIGLTTGTKVGIGLGVSLGVIGIIALIVAIILLRRHRRPPKDEDTDTAFILSQTETPKAYQTPPVQKPPQYAGLYELSGHNFIRELPNNEVEARPVELEASTKRLR</sequence>
<name>A0A6A6AU33_9PEZI</name>
<protein>
    <submittedName>
        <fullName evidence="3">Uncharacterized protein</fullName>
    </submittedName>
</protein>
<dbReference type="OrthoDB" id="4497263at2759"/>
<keyword evidence="2" id="KW-0812">Transmembrane</keyword>
<feature type="compositionally biased region" description="Polar residues" evidence="1">
    <location>
        <begin position="214"/>
        <end position="246"/>
    </location>
</feature>
<feature type="region of interest" description="Disordered" evidence="1">
    <location>
        <begin position="186"/>
        <end position="246"/>
    </location>
</feature>
<organism evidence="3 4">
    <name type="scientific">Aplosporella prunicola CBS 121167</name>
    <dbReference type="NCBI Taxonomy" id="1176127"/>
    <lineage>
        <taxon>Eukaryota</taxon>
        <taxon>Fungi</taxon>
        <taxon>Dikarya</taxon>
        <taxon>Ascomycota</taxon>
        <taxon>Pezizomycotina</taxon>
        <taxon>Dothideomycetes</taxon>
        <taxon>Dothideomycetes incertae sedis</taxon>
        <taxon>Botryosphaeriales</taxon>
        <taxon>Aplosporellaceae</taxon>
        <taxon>Aplosporella</taxon>
    </lineage>
</organism>